<dbReference type="InterPro" id="IPR036291">
    <property type="entry name" value="NAD(P)-bd_dom_sf"/>
</dbReference>
<dbReference type="Proteomes" id="UP001172102">
    <property type="component" value="Unassembled WGS sequence"/>
</dbReference>
<dbReference type="PANTHER" id="PTHR47129">
    <property type="entry name" value="QUINONE OXIDOREDUCTASE 2"/>
    <property type="match status" value="1"/>
</dbReference>
<accession>A0AA40E7Q5</accession>
<dbReference type="Gene3D" id="3.40.50.720">
    <property type="entry name" value="NAD(P)-binding Rossmann-like Domain"/>
    <property type="match status" value="1"/>
</dbReference>
<evidence type="ECO:0000259" key="1">
    <source>
        <dbReference type="Pfam" id="PF05368"/>
    </source>
</evidence>
<gene>
    <name evidence="2" type="ORF">B0H67DRAFT_452208</name>
</gene>
<dbReference type="Gene3D" id="3.90.25.10">
    <property type="entry name" value="UDP-galactose 4-epimerase, domain 1"/>
    <property type="match status" value="1"/>
</dbReference>
<dbReference type="EMBL" id="JAUKUA010000002">
    <property type="protein sequence ID" value="KAK0725508.1"/>
    <property type="molecule type" value="Genomic_DNA"/>
</dbReference>
<dbReference type="SUPFAM" id="SSF51735">
    <property type="entry name" value="NAD(P)-binding Rossmann-fold domains"/>
    <property type="match status" value="1"/>
</dbReference>
<evidence type="ECO:0000313" key="3">
    <source>
        <dbReference type="Proteomes" id="UP001172102"/>
    </source>
</evidence>
<evidence type="ECO:0000313" key="2">
    <source>
        <dbReference type="EMBL" id="KAK0725508.1"/>
    </source>
</evidence>
<reference evidence="2" key="1">
    <citation type="submission" date="2023-06" db="EMBL/GenBank/DDBJ databases">
        <title>Genome-scale phylogeny and comparative genomics of the fungal order Sordariales.</title>
        <authorList>
            <consortium name="Lawrence Berkeley National Laboratory"/>
            <person name="Hensen N."/>
            <person name="Bonometti L."/>
            <person name="Westerberg I."/>
            <person name="Brannstrom I.O."/>
            <person name="Guillou S."/>
            <person name="Cros-Aarteil S."/>
            <person name="Calhoun S."/>
            <person name="Haridas S."/>
            <person name="Kuo A."/>
            <person name="Mondo S."/>
            <person name="Pangilinan J."/>
            <person name="Riley R."/>
            <person name="Labutti K."/>
            <person name="Andreopoulos B."/>
            <person name="Lipzen A."/>
            <person name="Chen C."/>
            <person name="Yanf M."/>
            <person name="Daum C."/>
            <person name="Ng V."/>
            <person name="Clum A."/>
            <person name="Steindorff A."/>
            <person name="Ohm R."/>
            <person name="Martin F."/>
            <person name="Silar P."/>
            <person name="Natvig D."/>
            <person name="Lalanne C."/>
            <person name="Gautier V."/>
            <person name="Ament-Velasquez S.L."/>
            <person name="Kruys A."/>
            <person name="Hutchinson M.I."/>
            <person name="Powell A.J."/>
            <person name="Barry K."/>
            <person name="Miller A.N."/>
            <person name="Grigoriev I.V."/>
            <person name="Debuchy R."/>
            <person name="Gladieux P."/>
            <person name="Thoren M.H."/>
            <person name="Johannesson H."/>
        </authorList>
    </citation>
    <scope>NUCLEOTIDE SEQUENCE</scope>
    <source>
        <strain evidence="2">SMH4607-1</strain>
    </source>
</reference>
<keyword evidence="3" id="KW-1185">Reference proteome</keyword>
<comment type="caution">
    <text evidence="2">The sequence shown here is derived from an EMBL/GenBank/DDBJ whole genome shotgun (WGS) entry which is preliminary data.</text>
</comment>
<organism evidence="2 3">
    <name type="scientific">Lasiosphaeris hirsuta</name>
    <dbReference type="NCBI Taxonomy" id="260670"/>
    <lineage>
        <taxon>Eukaryota</taxon>
        <taxon>Fungi</taxon>
        <taxon>Dikarya</taxon>
        <taxon>Ascomycota</taxon>
        <taxon>Pezizomycotina</taxon>
        <taxon>Sordariomycetes</taxon>
        <taxon>Sordariomycetidae</taxon>
        <taxon>Sordariales</taxon>
        <taxon>Lasiosphaeriaceae</taxon>
        <taxon>Lasiosphaeris</taxon>
    </lineage>
</organism>
<protein>
    <recommendedName>
        <fullName evidence="1">NmrA-like domain-containing protein</fullName>
    </recommendedName>
</protein>
<dbReference type="InterPro" id="IPR052718">
    <property type="entry name" value="NmrA-type_oxidoreductase"/>
</dbReference>
<dbReference type="PANTHER" id="PTHR47129:SF1">
    <property type="entry name" value="NMRA-LIKE DOMAIN-CONTAINING PROTEIN"/>
    <property type="match status" value="1"/>
</dbReference>
<dbReference type="AlphaFoldDB" id="A0AA40E7Q5"/>
<dbReference type="InterPro" id="IPR008030">
    <property type="entry name" value="NmrA-like"/>
</dbReference>
<feature type="domain" description="NmrA-like" evidence="1">
    <location>
        <begin position="2"/>
        <end position="260"/>
    </location>
</feature>
<sequence>MKTVGIFPASGHLGTSTIIHLLNLVPAHKLILVNRHPDKVPPAHVAAGVETRQASYESPPSDLEAAFSGIDTLFLISYPSHVRDYRIHVQLPAINAARGAGISHIFYSSLAFAGPATSRASRAEVMQAHLATEAHLRALARDDPGFAYTVLREGLYAESTPIYTAFFDPRASTESEILIPHDGAGPGVAWVKRDELGEASARLIAAHAEDPSGFRYGNQAVLLTGPRVWSLAETVGVLGKVAGREVRIREVAVEEYVKLPQVLGAFGSEEKARTWATAWEAIRAGETAVVTPQLGEILGREPEGFEVTVR</sequence>
<name>A0AA40E7Q5_9PEZI</name>
<dbReference type="Pfam" id="PF05368">
    <property type="entry name" value="NmrA"/>
    <property type="match status" value="1"/>
</dbReference>
<feature type="non-terminal residue" evidence="2">
    <location>
        <position position="310"/>
    </location>
</feature>
<proteinExistence type="predicted"/>